<dbReference type="InterPro" id="IPR020843">
    <property type="entry name" value="ER"/>
</dbReference>
<dbReference type="InterPro" id="IPR011032">
    <property type="entry name" value="GroES-like_sf"/>
</dbReference>
<evidence type="ECO:0000256" key="2">
    <source>
        <dbReference type="ARBA" id="ARBA00023002"/>
    </source>
</evidence>
<organism evidence="4 5">
    <name type="scientific">Neoaquamicrobium microcysteis</name>
    <dbReference type="NCBI Taxonomy" id="2682781"/>
    <lineage>
        <taxon>Bacteria</taxon>
        <taxon>Pseudomonadati</taxon>
        <taxon>Pseudomonadota</taxon>
        <taxon>Alphaproteobacteria</taxon>
        <taxon>Hyphomicrobiales</taxon>
        <taxon>Phyllobacteriaceae</taxon>
        <taxon>Neoaquamicrobium</taxon>
    </lineage>
</organism>
<dbReference type="InterPro" id="IPR013149">
    <property type="entry name" value="ADH-like_C"/>
</dbReference>
<dbReference type="InterPro" id="IPR036291">
    <property type="entry name" value="NAD(P)-bd_dom_sf"/>
</dbReference>
<dbReference type="Gene3D" id="3.90.180.10">
    <property type="entry name" value="Medium-chain alcohol dehydrogenases, catalytic domain"/>
    <property type="match status" value="1"/>
</dbReference>
<dbReference type="CDD" id="cd08291">
    <property type="entry name" value="ETR_like_1"/>
    <property type="match status" value="1"/>
</dbReference>
<comment type="caution">
    <text evidence="4">The sequence shown here is derived from an EMBL/GenBank/DDBJ whole genome shotgun (WGS) entry which is preliminary data.</text>
</comment>
<dbReference type="SUPFAM" id="SSF51735">
    <property type="entry name" value="NAD(P)-binding Rossmann-fold domains"/>
    <property type="match status" value="1"/>
</dbReference>
<dbReference type="PANTHER" id="PTHR48106:SF18">
    <property type="entry name" value="QUINONE OXIDOREDUCTASE PIG3"/>
    <property type="match status" value="1"/>
</dbReference>
<keyword evidence="2" id="KW-0560">Oxidoreductase</keyword>
<feature type="domain" description="Enoyl reductase (ER)" evidence="3">
    <location>
        <begin position="24"/>
        <end position="344"/>
    </location>
</feature>
<dbReference type="Proteomes" id="UP000323258">
    <property type="component" value="Unassembled WGS sequence"/>
</dbReference>
<dbReference type="RefSeq" id="WP_148916564.1">
    <property type="nucleotide sequence ID" value="NZ_VSZS01000067.1"/>
</dbReference>
<keyword evidence="1" id="KW-0521">NADP</keyword>
<dbReference type="PANTHER" id="PTHR48106">
    <property type="entry name" value="QUINONE OXIDOREDUCTASE PIG3-RELATED"/>
    <property type="match status" value="1"/>
</dbReference>
<sequence>MSIPETMKALLLKNDGYAAQPSGTALEAMEPYVEAGTIAVPKPEGRQVLINVALASINPSDVMFVKGMYGQPRAQGRPAGFEGVGEVVAAGDDPAAQALVGKRIAFATGLTNWGSWAEYAVAEAPACIPLLDTVRDEDAAAMIVNPLTALAMLGIVREEGEKAFVITAGASQLCKLMIAVAKDEGLRPIAIVRRDEQIAMLKEMGAAHVLNADAPEFAKQLSAVLREEKPRIFLDAVTGPLAGTIFNAMGKGARWIIYGRLDPATTPIPEPGQLIFMRKRVEGFWLTEWMRSMGPERRMEAVIEAQKRFSDGRWATDVTAVVPLADAVSRVPAELAKPNGKVFIAP</sequence>
<dbReference type="SMART" id="SM00829">
    <property type="entry name" value="PKS_ER"/>
    <property type="match status" value="1"/>
</dbReference>
<evidence type="ECO:0000256" key="1">
    <source>
        <dbReference type="ARBA" id="ARBA00022857"/>
    </source>
</evidence>
<dbReference type="OrthoDB" id="9787435at2"/>
<reference evidence="4 5" key="1">
    <citation type="submission" date="2019-08" db="EMBL/GenBank/DDBJ databases">
        <authorList>
            <person name="Seo Y.L."/>
        </authorList>
    </citation>
    <scope>NUCLEOTIDE SEQUENCE [LARGE SCALE GENOMIC DNA]</scope>
    <source>
        <strain evidence="4 5">MaA-C15</strain>
    </source>
</reference>
<evidence type="ECO:0000313" key="4">
    <source>
        <dbReference type="EMBL" id="TYR30208.1"/>
    </source>
</evidence>
<keyword evidence="5" id="KW-1185">Reference proteome</keyword>
<dbReference type="EMBL" id="VSZS01000067">
    <property type="protein sequence ID" value="TYR30208.1"/>
    <property type="molecule type" value="Genomic_DNA"/>
</dbReference>
<accession>A0A5D4GPH2</accession>
<proteinExistence type="predicted"/>
<dbReference type="GO" id="GO:0016651">
    <property type="term" value="F:oxidoreductase activity, acting on NAD(P)H"/>
    <property type="evidence" value="ECO:0007669"/>
    <property type="project" value="TreeGrafter"/>
</dbReference>
<name>A0A5D4GPH2_9HYPH</name>
<dbReference type="Pfam" id="PF08240">
    <property type="entry name" value="ADH_N"/>
    <property type="match status" value="1"/>
</dbReference>
<dbReference type="AlphaFoldDB" id="A0A5D4GPH2"/>
<dbReference type="Pfam" id="PF00107">
    <property type="entry name" value="ADH_zinc_N"/>
    <property type="match status" value="1"/>
</dbReference>
<dbReference type="SUPFAM" id="SSF50129">
    <property type="entry name" value="GroES-like"/>
    <property type="match status" value="1"/>
</dbReference>
<reference evidence="4 5" key="2">
    <citation type="submission" date="2019-09" db="EMBL/GenBank/DDBJ databases">
        <title>Mesorhizobium sp. MaA-C15 isolated from Microcystis aeruginosa.</title>
        <authorList>
            <person name="Jeong S.E."/>
            <person name="Jin H.M."/>
            <person name="Jeon C.O."/>
        </authorList>
    </citation>
    <scope>NUCLEOTIDE SEQUENCE [LARGE SCALE GENOMIC DNA]</scope>
    <source>
        <strain evidence="4 5">MaA-C15</strain>
    </source>
</reference>
<evidence type="ECO:0000313" key="5">
    <source>
        <dbReference type="Proteomes" id="UP000323258"/>
    </source>
</evidence>
<protein>
    <submittedName>
        <fullName evidence="4">Zinc-binding dehydrogenase</fullName>
    </submittedName>
</protein>
<gene>
    <name evidence="4" type="ORF">FY036_20225</name>
</gene>
<dbReference type="GO" id="GO:0070402">
    <property type="term" value="F:NADPH binding"/>
    <property type="evidence" value="ECO:0007669"/>
    <property type="project" value="TreeGrafter"/>
</dbReference>
<evidence type="ECO:0000259" key="3">
    <source>
        <dbReference type="SMART" id="SM00829"/>
    </source>
</evidence>
<dbReference type="Gene3D" id="3.40.50.720">
    <property type="entry name" value="NAD(P)-binding Rossmann-like Domain"/>
    <property type="match status" value="1"/>
</dbReference>
<dbReference type="InterPro" id="IPR013154">
    <property type="entry name" value="ADH-like_N"/>
</dbReference>